<evidence type="ECO:0000313" key="3">
    <source>
        <dbReference type="Proteomes" id="UP000800040"/>
    </source>
</evidence>
<sequence>MSFTACYTLAGYIFLAETSLSLAAPAYPNWATVSAFSYTPAVRAQLDSVDRCRGAFTCAHLLQKIRKRPCPQHPNQDQLACPWRNPDVFTCCGAS</sequence>
<proteinExistence type="predicted"/>
<name>A0A6A5KNU1_9PLEO</name>
<dbReference type="Proteomes" id="UP000800040">
    <property type="component" value="Unassembled WGS sequence"/>
</dbReference>
<feature type="signal peptide" evidence="1">
    <location>
        <begin position="1"/>
        <end position="23"/>
    </location>
</feature>
<accession>A0A6A5KNU1</accession>
<feature type="chain" id="PRO_5025591469" description="Secreted protein" evidence="1">
    <location>
        <begin position="24"/>
        <end position="95"/>
    </location>
</feature>
<organism evidence="2 3">
    <name type="scientific">Decorospora gaudefroyi</name>
    <dbReference type="NCBI Taxonomy" id="184978"/>
    <lineage>
        <taxon>Eukaryota</taxon>
        <taxon>Fungi</taxon>
        <taxon>Dikarya</taxon>
        <taxon>Ascomycota</taxon>
        <taxon>Pezizomycotina</taxon>
        <taxon>Dothideomycetes</taxon>
        <taxon>Pleosporomycetidae</taxon>
        <taxon>Pleosporales</taxon>
        <taxon>Pleosporineae</taxon>
        <taxon>Pleosporaceae</taxon>
        <taxon>Decorospora</taxon>
    </lineage>
</organism>
<keyword evidence="3" id="KW-1185">Reference proteome</keyword>
<evidence type="ECO:0008006" key="4">
    <source>
        <dbReference type="Google" id="ProtNLM"/>
    </source>
</evidence>
<keyword evidence="1" id="KW-0732">Signal</keyword>
<reference evidence="2" key="1">
    <citation type="submission" date="2020-01" db="EMBL/GenBank/DDBJ databases">
        <authorList>
            <consortium name="DOE Joint Genome Institute"/>
            <person name="Haridas S."/>
            <person name="Albert R."/>
            <person name="Binder M."/>
            <person name="Bloem J."/>
            <person name="Labutti K."/>
            <person name="Salamov A."/>
            <person name="Andreopoulos B."/>
            <person name="Baker S.E."/>
            <person name="Barry K."/>
            <person name="Bills G."/>
            <person name="Bluhm B.H."/>
            <person name="Cannon C."/>
            <person name="Castanera R."/>
            <person name="Culley D.E."/>
            <person name="Daum C."/>
            <person name="Ezra D."/>
            <person name="Gonzalez J.B."/>
            <person name="Henrissat B."/>
            <person name="Kuo A."/>
            <person name="Liang C."/>
            <person name="Lipzen A."/>
            <person name="Lutzoni F."/>
            <person name="Magnuson J."/>
            <person name="Mondo S."/>
            <person name="Nolan M."/>
            <person name="Ohm R."/>
            <person name="Pangilinan J."/>
            <person name="Park H.-J."/>
            <person name="Ramirez L."/>
            <person name="Alfaro M."/>
            <person name="Sun H."/>
            <person name="Tritt A."/>
            <person name="Yoshinaga Y."/>
            <person name="Zwiers L.-H."/>
            <person name="Turgeon B.G."/>
            <person name="Goodwin S.B."/>
            <person name="Spatafora J.W."/>
            <person name="Crous P.W."/>
            <person name="Grigoriev I.V."/>
        </authorList>
    </citation>
    <scope>NUCLEOTIDE SEQUENCE</scope>
    <source>
        <strain evidence="2">P77</strain>
    </source>
</reference>
<dbReference type="EMBL" id="ML975266">
    <property type="protein sequence ID" value="KAF1837051.1"/>
    <property type="molecule type" value="Genomic_DNA"/>
</dbReference>
<evidence type="ECO:0000313" key="2">
    <source>
        <dbReference type="EMBL" id="KAF1837051.1"/>
    </source>
</evidence>
<gene>
    <name evidence="2" type="ORF">BDW02DRAFT_189297</name>
</gene>
<dbReference type="AlphaFoldDB" id="A0A6A5KNU1"/>
<evidence type="ECO:0000256" key="1">
    <source>
        <dbReference type="SAM" id="SignalP"/>
    </source>
</evidence>
<protein>
    <recommendedName>
        <fullName evidence="4">Secreted protein</fullName>
    </recommendedName>
</protein>